<feature type="compositionally biased region" description="Acidic residues" evidence="1">
    <location>
        <begin position="96"/>
        <end position="122"/>
    </location>
</feature>
<name>A0A8J2XD53_ZYGB2</name>
<reference evidence="3" key="1">
    <citation type="journal article" date="2013" name="Genome Announc.">
        <title>Genome sequence of the food spoilage yeast Zygosaccharomyces bailii CLIB 213(T).</title>
        <authorList>
            <person name="Galeote V."/>
            <person name="Bigey F."/>
            <person name="Devillers H."/>
            <person name="Neuveglise C."/>
            <person name="Dequin S."/>
        </authorList>
    </citation>
    <scope>NUCLEOTIDE SEQUENCE [LARGE SCALE GENOMIC DNA]</scope>
    <source>
        <strain evidence="3">CLIB 213 / ATCC 58445 / CBS 680 / CCRC 21525 / NBRC 1098 / NCYC 1416 / NRRL Y-2227</strain>
    </source>
</reference>
<dbReference type="Proteomes" id="UP000019375">
    <property type="component" value="Unassembled WGS sequence"/>
</dbReference>
<gene>
    <name evidence="2" type="ORF">BN860_04808g</name>
</gene>
<feature type="compositionally biased region" description="Basic and acidic residues" evidence="1">
    <location>
        <begin position="14"/>
        <end position="53"/>
    </location>
</feature>
<evidence type="ECO:0000256" key="1">
    <source>
        <dbReference type="SAM" id="MobiDB-lite"/>
    </source>
</evidence>
<feature type="region of interest" description="Disordered" evidence="1">
    <location>
        <begin position="290"/>
        <end position="327"/>
    </location>
</feature>
<protein>
    <submittedName>
        <fullName evidence="2">ZYBA0S09-04808g1_1</fullName>
    </submittedName>
</protein>
<dbReference type="OrthoDB" id="4041625at2759"/>
<dbReference type="AlphaFoldDB" id="A0A8J2XD53"/>
<feature type="region of interest" description="Disordered" evidence="1">
    <location>
        <begin position="1"/>
        <end position="152"/>
    </location>
</feature>
<proteinExistence type="predicted"/>
<accession>A0A8J2XD53</accession>
<sequence>MANKPEAQRMPQPELHKMTQPEPSERTSELDESASGHEKDKSQKISKLHKDDTPEAAQLGLHRVTDQMLSTIKASRDIERNQRNVISKLALKVNEGDDGYDDEDGDEEDEEEEMEEDEEDEVRTETDVRNGNNNVNENAKRPLKTTATSLKRSKIPAPLDLSSCSSGSTTGASSNLNTAIHRQHRHGRVESAPPNVPRFPRTGSRPIGKPRVQYLGRAPCMPPLTQQGYKLKTPFMPRMAAPPWGYYPYPSYPVPLQRPYATGYPMPPRSAVPLQLPYYQEYATTTPYTASQRKKQPVPATATTAVNEGDDLRETHGSQLTVEDDPSEDALQGEIRIQRNVFSFDFPAHSPAIDKKMFMSICDKVWDESKIL</sequence>
<evidence type="ECO:0000313" key="3">
    <source>
        <dbReference type="Proteomes" id="UP000019375"/>
    </source>
</evidence>
<organism evidence="2 3">
    <name type="scientific">Zygosaccharomyces bailii (strain CLIB 213 / ATCC 58445 / CBS 680 / BCRC 21525 / NBRC 1098 / NCYC 1416 / NRRL Y-2227)</name>
    <dbReference type="NCBI Taxonomy" id="1333698"/>
    <lineage>
        <taxon>Eukaryota</taxon>
        <taxon>Fungi</taxon>
        <taxon>Dikarya</taxon>
        <taxon>Ascomycota</taxon>
        <taxon>Saccharomycotina</taxon>
        <taxon>Saccharomycetes</taxon>
        <taxon>Saccharomycetales</taxon>
        <taxon>Saccharomycetaceae</taxon>
        <taxon>Zygosaccharomyces</taxon>
    </lineage>
</organism>
<evidence type="ECO:0000313" key="2">
    <source>
        <dbReference type="EMBL" id="CDF91101.1"/>
    </source>
</evidence>
<keyword evidence="3" id="KW-1185">Reference proteome</keyword>
<dbReference type="EMBL" id="HG316462">
    <property type="protein sequence ID" value="CDF91101.1"/>
    <property type="molecule type" value="Genomic_DNA"/>
</dbReference>
<feature type="region of interest" description="Disordered" evidence="1">
    <location>
        <begin position="180"/>
        <end position="219"/>
    </location>
</feature>